<sequence length="96" mass="10847">MRQTTTKQRQSLPKKPVYMRKAPGTSKKSLGTSLEMGGMRYEVWLGLIACTAQLISGKAVDYSQLLQLTPPQLPQQQQQLQFQPQNQLNVQKSMLV</sequence>
<protein>
    <submittedName>
        <fullName evidence="2">Uncharacterized protein</fullName>
    </submittedName>
</protein>
<evidence type="ECO:0000313" key="3">
    <source>
        <dbReference type="Proteomes" id="UP001461498"/>
    </source>
</evidence>
<accession>A0AAW1CMV5</accession>
<dbReference type="Proteomes" id="UP001461498">
    <property type="component" value="Unassembled WGS sequence"/>
</dbReference>
<gene>
    <name evidence="2" type="ORF">O3M35_002444</name>
</gene>
<comment type="caution">
    <text evidence="2">The sequence shown here is derived from an EMBL/GenBank/DDBJ whole genome shotgun (WGS) entry which is preliminary data.</text>
</comment>
<dbReference type="AlphaFoldDB" id="A0AAW1CMV5"/>
<name>A0AAW1CMV5_9HEMI</name>
<evidence type="ECO:0000313" key="2">
    <source>
        <dbReference type="EMBL" id="KAK9499400.1"/>
    </source>
</evidence>
<dbReference type="EMBL" id="JAPXFL010000011">
    <property type="protein sequence ID" value="KAK9499400.1"/>
    <property type="molecule type" value="Genomic_DNA"/>
</dbReference>
<reference evidence="2 3" key="1">
    <citation type="submission" date="2022-12" db="EMBL/GenBank/DDBJ databases">
        <title>Chromosome-level genome assembly of true bugs.</title>
        <authorList>
            <person name="Ma L."/>
            <person name="Li H."/>
        </authorList>
    </citation>
    <scope>NUCLEOTIDE SEQUENCE [LARGE SCALE GENOMIC DNA]</scope>
    <source>
        <strain evidence="2">Lab_2022b</strain>
    </source>
</reference>
<proteinExistence type="predicted"/>
<organism evidence="2 3">
    <name type="scientific">Rhynocoris fuscipes</name>
    <dbReference type="NCBI Taxonomy" id="488301"/>
    <lineage>
        <taxon>Eukaryota</taxon>
        <taxon>Metazoa</taxon>
        <taxon>Ecdysozoa</taxon>
        <taxon>Arthropoda</taxon>
        <taxon>Hexapoda</taxon>
        <taxon>Insecta</taxon>
        <taxon>Pterygota</taxon>
        <taxon>Neoptera</taxon>
        <taxon>Paraneoptera</taxon>
        <taxon>Hemiptera</taxon>
        <taxon>Heteroptera</taxon>
        <taxon>Panheteroptera</taxon>
        <taxon>Cimicomorpha</taxon>
        <taxon>Reduviidae</taxon>
        <taxon>Harpactorinae</taxon>
        <taxon>Harpactorini</taxon>
        <taxon>Rhynocoris</taxon>
    </lineage>
</organism>
<evidence type="ECO:0000256" key="1">
    <source>
        <dbReference type="SAM" id="MobiDB-lite"/>
    </source>
</evidence>
<keyword evidence="3" id="KW-1185">Reference proteome</keyword>
<feature type="compositionally biased region" description="Polar residues" evidence="1">
    <location>
        <begin position="1"/>
        <end position="11"/>
    </location>
</feature>
<feature type="region of interest" description="Disordered" evidence="1">
    <location>
        <begin position="1"/>
        <end position="32"/>
    </location>
</feature>